<keyword evidence="3 6" id="KW-0560">Oxidoreductase</keyword>
<dbReference type="InterPro" id="IPR011251">
    <property type="entry name" value="Luciferase-like_dom"/>
</dbReference>
<comment type="caution">
    <text evidence="6">The sequence shown here is derived from an EMBL/GenBank/DDBJ whole genome shotgun (WGS) entry which is preliminary data.</text>
</comment>
<dbReference type="STRING" id="1208365.B273_1064"/>
<dbReference type="Pfam" id="PF00296">
    <property type="entry name" value="Bac_luciferase"/>
    <property type="match status" value="1"/>
</dbReference>
<dbReference type="EMBL" id="AMWX01000002">
    <property type="protein sequence ID" value="EKO36772.1"/>
    <property type="molecule type" value="Genomic_DNA"/>
</dbReference>
<dbReference type="Proteomes" id="UP000010310">
    <property type="component" value="Unassembled WGS sequence"/>
</dbReference>
<evidence type="ECO:0000313" key="6">
    <source>
        <dbReference type="EMBL" id="EKO36772.1"/>
    </source>
</evidence>
<dbReference type="Gene3D" id="3.20.20.30">
    <property type="entry name" value="Luciferase-like domain"/>
    <property type="match status" value="1"/>
</dbReference>
<reference evidence="6 7" key="1">
    <citation type="submission" date="2012-09" db="EMBL/GenBank/DDBJ databases">
        <authorList>
            <person name="Dupont C.L."/>
            <person name="Rusch D.B."/>
            <person name="Lombardo M.-J."/>
            <person name="Novotny M."/>
            <person name="Yee-Greenbaum J."/>
            <person name="Laskin R."/>
        </authorList>
    </citation>
    <scope>NUCLEOTIDE SEQUENCE [LARGE SCALE GENOMIC DNA]</scope>
    <source>
        <strain evidence="6">SAR86E</strain>
    </source>
</reference>
<evidence type="ECO:0000256" key="1">
    <source>
        <dbReference type="ARBA" id="ARBA00022630"/>
    </source>
</evidence>
<proteinExistence type="predicted"/>
<protein>
    <submittedName>
        <fullName evidence="6">Putative F420-dependent oxidoreductase, Rv2161c family</fullName>
        <ecNumber evidence="6">1.-.-.-</ecNumber>
    </submittedName>
</protein>
<sequence length="300" mass="33362">MVSSMKLVLGLFGLENFYGGDISSYIEISQMGEELGFDSVSVTDHVVMGKNLHKYPFGKFPLPSEAPWFEPLSLLTMIASNTSKINLATAILIAPLRNPALLAKTVATLDTISKGRLELGVGLGWQKEEFDAAGVSFDDRSEIFWETLDICKSLWQDSPISFHGKHFNFDDIWCHPLPVQGQDLPLLFGLKMTHENAQRIAKVGHGWIPIKTSRDFISAGREILSEAFITEGRKDQPRIRGQLPTCVDENGAPNIDLTLKELEKSMAAGLDEVEVFPINFVQAPDDIYKVLRLISEVKKS</sequence>
<keyword evidence="2" id="KW-0288">FMN</keyword>
<dbReference type="SUPFAM" id="SSF51679">
    <property type="entry name" value="Bacterial luciferase-like"/>
    <property type="match status" value="1"/>
</dbReference>
<dbReference type="GO" id="GO:0008726">
    <property type="term" value="F:alkanesulfonate monooxygenase activity"/>
    <property type="evidence" value="ECO:0007669"/>
    <property type="project" value="TreeGrafter"/>
</dbReference>
<keyword evidence="1" id="KW-0285">Flavoprotein</keyword>
<dbReference type="InterPro" id="IPR036661">
    <property type="entry name" value="Luciferase-like_sf"/>
</dbReference>
<evidence type="ECO:0000256" key="4">
    <source>
        <dbReference type="ARBA" id="ARBA00023033"/>
    </source>
</evidence>
<dbReference type="NCBIfam" id="TIGR03619">
    <property type="entry name" value="F420_Rv2161c"/>
    <property type="match status" value="1"/>
</dbReference>
<evidence type="ECO:0000313" key="7">
    <source>
        <dbReference type="Proteomes" id="UP000010310"/>
    </source>
</evidence>
<evidence type="ECO:0000259" key="5">
    <source>
        <dbReference type="Pfam" id="PF00296"/>
    </source>
</evidence>
<dbReference type="InterPro" id="IPR050172">
    <property type="entry name" value="SsuD_RutA_monooxygenase"/>
</dbReference>
<dbReference type="InterPro" id="IPR019921">
    <property type="entry name" value="Lucif-like_OxRdtase_Rv2161c"/>
</dbReference>
<organism evidence="6 7">
    <name type="scientific">SAR86 cluster bacterium SAR86E</name>
    <dbReference type="NCBI Taxonomy" id="1208365"/>
    <lineage>
        <taxon>Bacteria</taxon>
        <taxon>Pseudomonadati</taxon>
        <taxon>Pseudomonadota</taxon>
        <taxon>Gammaproteobacteria</taxon>
        <taxon>SAR86 cluster</taxon>
    </lineage>
</organism>
<feature type="domain" description="Luciferase-like" evidence="5">
    <location>
        <begin position="20"/>
        <end position="250"/>
    </location>
</feature>
<keyword evidence="7" id="KW-1185">Reference proteome</keyword>
<accession>K6FDR4</accession>
<dbReference type="AlphaFoldDB" id="K6FDR4"/>
<dbReference type="PANTHER" id="PTHR42847">
    <property type="entry name" value="ALKANESULFONATE MONOOXYGENASE"/>
    <property type="match status" value="1"/>
</dbReference>
<name>K6FDR4_9GAMM</name>
<keyword evidence="4" id="KW-0503">Monooxygenase</keyword>
<evidence type="ECO:0000256" key="2">
    <source>
        <dbReference type="ARBA" id="ARBA00022643"/>
    </source>
</evidence>
<dbReference type="EC" id="1.-.-.-" evidence="6"/>
<dbReference type="GO" id="GO:0046306">
    <property type="term" value="P:alkanesulfonate catabolic process"/>
    <property type="evidence" value="ECO:0007669"/>
    <property type="project" value="TreeGrafter"/>
</dbReference>
<evidence type="ECO:0000256" key="3">
    <source>
        <dbReference type="ARBA" id="ARBA00023002"/>
    </source>
</evidence>
<gene>
    <name evidence="6" type="ORF">B273_1064</name>
</gene>
<dbReference type="PANTHER" id="PTHR42847:SF4">
    <property type="entry name" value="ALKANESULFONATE MONOOXYGENASE-RELATED"/>
    <property type="match status" value="1"/>
</dbReference>